<comment type="caution">
    <text evidence="1">The sequence shown here is derived from an EMBL/GenBank/DDBJ whole genome shotgun (WGS) entry which is preliminary data.</text>
</comment>
<proteinExistence type="predicted"/>
<accession>A0A7C3E912</accession>
<protein>
    <submittedName>
        <fullName evidence="1">Uncharacterized protein</fullName>
    </submittedName>
</protein>
<dbReference type="AlphaFoldDB" id="A0A7C3E912"/>
<gene>
    <name evidence="1" type="ORF">ENS59_05205</name>
</gene>
<evidence type="ECO:0000313" key="1">
    <source>
        <dbReference type="EMBL" id="HFH28896.1"/>
    </source>
</evidence>
<reference evidence="1" key="1">
    <citation type="journal article" date="2020" name="mSystems">
        <title>Genome- and Community-Level Interaction Insights into Carbon Utilization and Element Cycling Functions of Hydrothermarchaeota in Hydrothermal Sediment.</title>
        <authorList>
            <person name="Zhou Z."/>
            <person name="Liu Y."/>
            <person name="Xu W."/>
            <person name="Pan J."/>
            <person name="Luo Z.H."/>
            <person name="Li M."/>
        </authorList>
    </citation>
    <scope>NUCLEOTIDE SEQUENCE [LARGE SCALE GENOMIC DNA]</scope>
    <source>
        <strain evidence="1">SpSt-503</strain>
    </source>
</reference>
<dbReference type="EMBL" id="DSVL01000157">
    <property type="protein sequence ID" value="HFH28896.1"/>
    <property type="molecule type" value="Genomic_DNA"/>
</dbReference>
<sequence>MKRYCIKCETGRVEFLDILYETDSGYMTRVIRVKDGYEKVIEEFMPHHLFDLCIRTGYLYEMKEAASSVA</sequence>
<organism evidence="1">
    <name type="scientific">Gracilinema caldarium</name>
    <dbReference type="NCBI Taxonomy" id="215591"/>
    <lineage>
        <taxon>Bacteria</taxon>
        <taxon>Pseudomonadati</taxon>
        <taxon>Spirochaetota</taxon>
        <taxon>Spirochaetia</taxon>
        <taxon>Spirochaetales</taxon>
        <taxon>Breznakiellaceae</taxon>
        <taxon>Gracilinema</taxon>
    </lineage>
</organism>
<name>A0A7C3E912_9SPIR</name>